<dbReference type="AlphaFoldDB" id="A0A371D718"/>
<evidence type="ECO:0000313" key="3">
    <source>
        <dbReference type="Proteomes" id="UP000256964"/>
    </source>
</evidence>
<proteinExistence type="predicted"/>
<reference evidence="2 3" key="1">
    <citation type="journal article" date="2018" name="Biotechnol. Biofuels">
        <title>Integrative visual omics of the white-rot fungus Polyporus brumalis exposes the biotechnological potential of its oxidative enzymes for delignifying raw plant biomass.</title>
        <authorList>
            <person name="Miyauchi S."/>
            <person name="Rancon A."/>
            <person name="Drula E."/>
            <person name="Hage H."/>
            <person name="Chaduli D."/>
            <person name="Favel A."/>
            <person name="Grisel S."/>
            <person name="Henrissat B."/>
            <person name="Herpoel-Gimbert I."/>
            <person name="Ruiz-Duenas F.J."/>
            <person name="Chevret D."/>
            <person name="Hainaut M."/>
            <person name="Lin J."/>
            <person name="Wang M."/>
            <person name="Pangilinan J."/>
            <person name="Lipzen A."/>
            <person name="Lesage-Meessen L."/>
            <person name="Navarro D."/>
            <person name="Riley R."/>
            <person name="Grigoriev I.V."/>
            <person name="Zhou S."/>
            <person name="Raouche S."/>
            <person name="Rosso M.N."/>
        </authorList>
    </citation>
    <scope>NUCLEOTIDE SEQUENCE [LARGE SCALE GENOMIC DNA]</scope>
    <source>
        <strain evidence="2 3">BRFM 1820</strain>
    </source>
</reference>
<keyword evidence="3" id="KW-1185">Reference proteome</keyword>
<dbReference type="EMBL" id="KZ857412">
    <property type="protein sequence ID" value="RDX48333.1"/>
    <property type="molecule type" value="Genomic_DNA"/>
</dbReference>
<sequence length="152" mass="16965">MGRHWTMELVEPEACVAGERPSRAARSSIPFRNTLSLISPRWHLMLAHLQQFFGAGEAPRCPYPRFHGVSHTGMVTGPGRSSLCVAFWSQARTLIYVRFVRHAWRPTIDGMKTSEMTTSGALVLSPVPANPRERSQAWQPRLRSAGRLLTGA</sequence>
<gene>
    <name evidence="2" type="ORF">OH76DRAFT_668074</name>
</gene>
<evidence type="ECO:0000256" key="1">
    <source>
        <dbReference type="SAM" id="MobiDB-lite"/>
    </source>
</evidence>
<accession>A0A371D718</accession>
<name>A0A371D718_9APHY</name>
<organism evidence="2 3">
    <name type="scientific">Lentinus brumalis</name>
    <dbReference type="NCBI Taxonomy" id="2498619"/>
    <lineage>
        <taxon>Eukaryota</taxon>
        <taxon>Fungi</taxon>
        <taxon>Dikarya</taxon>
        <taxon>Basidiomycota</taxon>
        <taxon>Agaricomycotina</taxon>
        <taxon>Agaricomycetes</taxon>
        <taxon>Polyporales</taxon>
        <taxon>Polyporaceae</taxon>
        <taxon>Lentinus</taxon>
    </lineage>
</organism>
<evidence type="ECO:0000313" key="2">
    <source>
        <dbReference type="EMBL" id="RDX48333.1"/>
    </source>
</evidence>
<feature type="region of interest" description="Disordered" evidence="1">
    <location>
        <begin position="131"/>
        <end position="152"/>
    </location>
</feature>
<dbReference type="Proteomes" id="UP000256964">
    <property type="component" value="Unassembled WGS sequence"/>
</dbReference>
<protein>
    <submittedName>
        <fullName evidence="2">Uncharacterized protein</fullName>
    </submittedName>
</protein>